<dbReference type="Pfam" id="PF13424">
    <property type="entry name" value="TPR_12"/>
    <property type="match status" value="3"/>
</dbReference>
<evidence type="ECO:0000259" key="12">
    <source>
        <dbReference type="Pfam" id="PF16178"/>
    </source>
</evidence>
<dbReference type="InterPro" id="IPR007632">
    <property type="entry name" value="Anoctamin"/>
</dbReference>
<dbReference type="Pfam" id="PF16178">
    <property type="entry name" value="Anoct_dimer"/>
    <property type="match status" value="4"/>
</dbReference>
<comment type="similarity">
    <text evidence="2 9">Belongs to the anoctamin family.</text>
</comment>
<feature type="domain" description="Anoctamin transmembrane" evidence="11">
    <location>
        <begin position="1663"/>
        <end position="2286"/>
    </location>
</feature>
<feature type="repeat" description="TPR" evidence="8">
    <location>
        <begin position="491"/>
        <end position="524"/>
    </location>
</feature>
<dbReference type="PROSITE" id="PS50293">
    <property type="entry name" value="TPR_REGION"/>
    <property type="match status" value="1"/>
</dbReference>
<comment type="caution">
    <text evidence="9">Lacks conserved residue(s) required for the propagation of feature annotation.</text>
</comment>
<proteinExistence type="inferred from homology"/>
<feature type="domain" description="Anoctamin dimerisation" evidence="12">
    <location>
        <begin position="1369"/>
        <end position="1493"/>
    </location>
</feature>
<protein>
    <recommendedName>
        <fullName evidence="9">Anoctamin</fullName>
    </recommendedName>
</protein>
<dbReference type="GO" id="GO:0046983">
    <property type="term" value="F:protein dimerization activity"/>
    <property type="evidence" value="ECO:0007669"/>
    <property type="project" value="InterPro"/>
</dbReference>
<keyword evidence="5 9" id="KW-1133">Transmembrane helix</keyword>
<comment type="caution">
    <text evidence="13">The sequence shown here is derived from an EMBL/GenBank/DDBJ whole genome shotgun (WGS) entry which is preliminary data.</text>
</comment>
<keyword evidence="8" id="KW-0802">TPR repeat</keyword>
<feature type="region of interest" description="Disordered" evidence="10">
    <location>
        <begin position="957"/>
        <end position="1013"/>
    </location>
</feature>
<feature type="domain" description="Anoctamin dimerisation" evidence="12">
    <location>
        <begin position="1002"/>
        <end position="1126"/>
    </location>
</feature>
<evidence type="ECO:0000256" key="2">
    <source>
        <dbReference type="ARBA" id="ARBA00009671"/>
    </source>
</evidence>
<evidence type="ECO:0000256" key="3">
    <source>
        <dbReference type="ARBA" id="ARBA00022475"/>
    </source>
</evidence>
<evidence type="ECO:0000256" key="9">
    <source>
        <dbReference type="RuleBase" id="RU280814"/>
    </source>
</evidence>
<evidence type="ECO:0000256" key="4">
    <source>
        <dbReference type="ARBA" id="ARBA00022692"/>
    </source>
</evidence>
<dbReference type="SUPFAM" id="SSF48452">
    <property type="entry name" value="TPR-like"/>
    <property type="match status" value="2"/>
</dbReference>
<dbReference type="InterPro" id="IPR011990">
    <property type="entry name" value="TPR-like_helical_dom_sf"/>
</dbReference>
<feature type="transmembrane region" description="Helical" evidence="9">
    <location>
        <begin position="1750"/>
        <end position="1769"/>
    </location>
</feature>
<comment type="subcellular location">
    <subcellularLocation>
        <location evidence="1">Cell membrane</location>
        <topology evidence="1">Multi-pass membrane protein</topology>
    </subcellularLocation>
    <subcellularLocation>
        <location evidence="9">Membrane</location>
        <topology evidence="9">Multi-pass membrane protein</topology>
    </subcellularLocation>
</comment>
<dbReference type="EMBL" id="CAJNOG010000435">
    <property type="protein sequence ID" value="CAF1240470.1"/>
    <property type="molecule type" value="Genomic_DNA"/>
</dbReference>
<dbReference type="InterPro" id="IPR032394">
    <property type="entry name" value="Anoct_dimer"/>
</dbReference>
<accession>A0A814Z824</accession>
<gene>
    <name evidence="13" type="ORF">JYZ213_LOCUS29044</name>
</gene>
<feature type="repeat" description="TPR" evidence="8">
    <location>
        <begin position="533"/>
        <end position="566"/>
    </location>
</feature>
<feature type="compositionally biased region" description="Polar residues" evidence="10">
    <location>
        <begin position="968"/>
        <end position="979"/>
    </location>
</feature>
<feature type="domain" description="Anoctamin transmembrane" evidence="11">
    <location>
        <begin position="1236"/>
        <end position="1272"/>
    </location>
</feature>
<feature type="transmembrane region" description="Helical" evidence="9">
    <location>
        <begin position="2104"/>
        <end position="2131"/>
    </location>
</feature>
<feature type="domain" description="Anoctamin dimerisation" evidence="12">
    <location>
        <begin position="1539"/>
        <end position="1600"/>
    </location>
</feature>
<evidence type="ECO:0000256" key="8">
    <source>
        <dbReference type="PROSITE-ProRule" id="PRU00339"/>
    </source>
</evidence>
<evidence type="ECO:0000256" key="6">
    <source>
        <dbReference type="ARBA" id="ARBA00023136"/>
    </source>
</evidence>
<evidence type="ECO:0000256" key="1">
    <source>
        <dbReference type="ARBA" id="ARBA00004651"/>
    </source>
</evidence>
<sequence>MAIGKLLNEGQQNLLPNEVPDNKEDIQLIWLDGNMNDSDDYLLTQSMLIQLNPAVQFYSHFDRCLDLIKSIKHEQIFLIVSDAFAQRMLLQSHHYRSLITIFIFCSNYQRYKPLLKEYNKIIGIFTKQHDLLESIKEKMNLVEKQTLTFSLFDQKQKSLKDLSQESASFILHQMLIYVLKQMSQDKLSKKQMLDMCRDYYKNNKQQLKKIEEFRNTYTREKAIEWYTHDCFLYKLLNKALRTEDIESLFTFRFFSIDLCSAIEQENQLLKNEETLTLYRGTQIPKEEFEKIKENVGKTISTNGFLSTSRNINVSLVFIPTNAQSNDFTSVLFEIKVNPLLKTVIFTDVGDKSRIKGEEEVLFNLNSLFKIVSVCFDSKLTVWKVELNATDEGSEKVEEYLLLSKQAMEGCSPLIYFGSLLLNELGQVDRAGKYFNMLLKSLPHDHPDIAAVHNNIGAVHEKRNELNLALKNLEIAYEMRRKQLPSNHPHIAGSLYNIGGIYKAKGDSNTALDYYQQALKIEENLYPGNNLQKADTIGNIGGVYMDKEDSDTALTYLSRALEMYKHVLPDQHSHIATCLGMIGYAHEKKRNLDIALDYYQQQLNMEEQCLPFEHYNLSNHLGWIIDTYKKMNEIGKALDLCQQKLLIQKTRLGENHPRIARTLMIMADLIKDDSPNEALQYYEQALSVLENCTSSNYQLTSKCLTSIGCLYSKYDMTEDALRCQLKALELYRQTLSSDHINIAKSLKNIGLCYEEMNNLSEVLRYFNESLSVYRANYGSEHVKVKREFSPEDDSYLLRNSMRSNGHYNVNGDAQGMNVNNNHHLQHDIIVNSNYIHKKANIMPIDRSKFMYYNGQLLPVDYVLVYTRYHSNHFRRSHKFNRQHDEYRQFFQDRLRKLGFIIVEERLTDEENDLLNLRQAETSADVPDNNTNSNNEENHVLVRGLSTLQRHVSVRLQNISSHLKKDTQDTTHNNDGTSTDAMNEEEEEESIQLNDSREDNDDKTELKQSSQTLNENGLQQDERYFVKIHAPFEVLLVLAEKLKVKLPFSENKAPLKPGLLDQGLPCQFTRLDPTEFPKPYNGKTYFTACYQKSLHYRFSEHFGDIDKVFRPAERSRLVYEVLLRCPYRSPELLITASEEAKSETSETDSALPNHKPQQTHTSDIQTLKIEELFTSSTRRSGIEVLLEESVYEAAFPLHDQLIRKEDAGEPETWNDRMKLYHRWAKFQNIFRVQPIHAIRDYYGERLAFYFAWLGWYNSLLMIPSILGIFVLLWGLLSENDLLNLRQAETSADVPDNNTNSNNEENHVLVRGLSTLQRHVSVRLQNISSHLKKDTQNTTHNNDGTSTDAMNEEEEEESIQLNDSREDNDDKTELKQSSQTLNENGLEQDERYFVKIHAPFEVLLVLAEKLKVKLPFSENKAPLKPGLLDQGLPCQFTRLDPTEFPKPYNGKTYFTACYQKSLHYRFSEHFGDIDKVFRPAERSRLVYEVLLRCPYRSPELLITASEEAKSETSEIDSALPNHKPQQTHTSDIQTLKIEELFTSSTRRSGIEVLLEESVYEAAFPLHDQLIRKEDAGEPETWNDRMKLYHRWAKFQNIFRVQPIHAIRDYYGERLAFYFAWLGWYNSLLMIPSILGIFVLLWGLLSKLYHRWAKFQNIFRVQPIHAIRDYYGERLAFYFAWLGWYNSLLMIPSILGIFVLLWGLLSVKYDRPTLDICNSTSSYLMCPKIDRQAYWFLNETCFNAKMSYVFDNSASVAFAILISVFAVSVNFLWQRQENRLQFEWDMTDIAEETETLRPDFERRARKTVINKVTDKLEPYVPAYKRLITYISSFSVVLFMVLLVLAVVAGIVVYRLSVSAAFNSIDREMWMYRWKPIIVPITGALINLIIILILQYFYEILAIWLTNAELHRTDKTYEASLTIKMFLFQFVNYYASIFYIALIKPLIIYKPTYLDRHLKAFRLEECDVSGCVWELSIQLIIIMVGKQLISNIWEFYFSKLWNMCRKRIQFRQTVRQINERNAKMTQMHKQTLTMNLKRSYEEDFLLQPFELTTLFYEYLEIILQFGFVTFFCLAFPLAPLFALINNIFEIRIDALKVVKEFRRPMARRAMGIGTWNLILNIMAKVTVLSNAFLIAITSEYIPRQVYYWTIGNRSLNGFLNHTLAAFHSSDFPAIINRTLLECQFIESRLFDLSKKSAFYLPFAQSNHLLDFDCNSPFANGIRSQIDFSTCYYKDYRLDHTHNYARSYMFYYVMVARLAFVIVFEHFVYCILFLVRNLILRVPRNVRAQLDRCRYLVQQMYWYHFVYCILFLVRNLILRVPRNVRAQLDRCRYLVQQMYWGAELYAQNPNLIKKDENRVRADEADHEHKRQSTLPTLMTTSNEFSLNNNASLDL</sequence>
<feature type="repeat" description="TPR" evidence="8">
    <location>
        <begin position="742"/>
        <end position="775"/>
    </location>
</feature>
<evidence type="ECO:0000256" key="7">
    <source>
        <dbReference type="ARBA" id="ARBA00023180"/>
    </source>
</evidence>
<dbReference type="Pfam" id="PF04547">
    <property type="entry name" value="Anoctamin"/>
    <property type="match status" value="3"/>
</dbReference>
<feature type="transmembrane region" description="Helical" evidence="9">
    <location>
        <begin position="1872"/>
        <end position="1893"/>
    </location>
</feature>
<evidence type="ECO:0000313" key="13">
    <source>
        <dbReference type="EMBL" id="CAF1240470.1"/>
    </source>
</evidence>
<keyword evidence="7" id="KW-0325">Glycoprotein</keyword>
<feature type="transmembrane region" description="Helical" evidence="9">
    <location>
        <begin position="1822"/>
        <end position="1851"/>
    </location>
</feature>
<feature type="transmembrane region" description="Helical" evidence="9">
    <location>
        <begin position="2294"/>
        <end position="2312"/>
    </location>
</feature>
<dbReference type="PROSITE" id="PS51996">
    <property type="entry name" value="TR_MART"/>
    <property type="match status" value="1"/>
</dbReference>
<feature type="transmembrane region" description="Helical" evidence="9">
    <location>
        <begin position="2056"/>
        <end position="2083"/>
    </location>
</feature>
<evidence type="ECO:0000313" key="14">
    <source>
        <dbReference type="Proteomes" id="UP000663845"/>
    </source>
</evidence>
<evidence type="ECO:0000259" key="11">
    <source>
        <dbReference type="Pfam" id="PF04547"/>
    </source>
</evidence>
<keyword evidence="4 9" id="KW-0812">Transmembrane</keyword>
<feature type="transmembrane region" description="Helical" evidence="9">
    <location>
        <begin position="1680"/>
        <end position="1701"/>
    </location>
</feature>
<dbReference type="Gene3D" id="3.90.176.10">
    <property type="entry name" value="Toxin ADP-ribosyltransferase, Chain A, domain 1"/>
    <property type="match status" value="1"/>
</dbReference>
<feature type="compositionally biased region" description="Polar residues" evidence="10">
    <location>
        <begin position="1333"/>
        <end position="1346"/>
    </location>
</feature>
<feature type="domain" description="Anoctamin transmembrane" evidence="11">
    <location>
        <begin position="1603"/>
        <end position="1641"/>
    </location>
</feature>
<dbReference type="GO" id="GO:0005254">
    <property type="term" value="F:chloride channel activity"/>
    <property type="evidence" value="ECO:0007669"/>
    <property type="project" value="TreeGrafter"/>
</dbReference>
<feature type="transmembrane region" description="Helical" evidence="9">
    <location>
        <begin position="1925"/>
        <end position="1944"/>
    </location>
</feature>
<keyword evidence="3" id="KW-1003">Cell membrane</keyword>
<dbReference type="PANTHER" id="PTHR12308">
    <property type="entry name" value="ANOCTAMIN"/>
    <property type="match status" value="1"/>
</dbReference>
<name>A0A814Z824_9BILA</name>
<dbReference type="PROSITE" id="PS50005">
    <property type="entry name" value="TPR"/>
    <property type="match status" value="3"/>
</dbReference>
<feature type="region of interest" description="Disordered" evidence="10">
    <location>
        <begin position="1328"/>
        <end position="1380"/>
    </location>
</feature>
<organism evidence="13 14">
    <name type="scientific">Adineta steineri</name>
    <dbReference type="NCBI Taxonomy" id="433720"/>
    <lineage>
        <taxon>Eukaryota</taxon>
        <taxon>Metazoa</taxon>
        <taxon>Spiralia</taxon>
        <taxon>Gnathifera</taxon>
        <taxon>Rotifera</taxon>
        <taxon>Eurotatoria</taxon>
        <taxon>Bdelloidea</taxon>
        <taxon>Adinetida</taxon>
        <taxon>Adinetidae</taxon>
        <taxon>Adineta</taxon>
    </lineage>
</organism>
<dbReference type="InterPro" id="IPR019734">
    <property type="entry name" value="TPR_rpt"/>
</dbReference>
<feature type="domain" description="Anoctamin dimerisation" evidence="12">
    <location>
        <begin position="1172"/>
        <end position="1233"/>
    </location>
</feature>
<evidence type="ECO:0000256" key="5">
    <source>
        <dbReference type="ARBA" id="ARBA00022989"/>
    </source>
</evidence>
<dbReference type="SUPFAM" id="SSF56399">
    <property type="entry name" value="ADP-ribosylation"/>
    <property type="match status" value="1"/>
</dbReference>
<reference evidence="13" key="1">
    <citation type="submission" date="2021-02" db="EMBL/GenBank/DDBJ databases">
        <authorList>
            <person name="Nowell W R."/>
        </authorList>
    </citation>
    <scope>NUCLEOTIDE SEQUENCE</scope>
</reference>
<dbReference type="PANTHER" id="PTHR12308:SF84">
    <property type="entry name" value="ANOCTAMIN"/>
    <property type="match status" value="1"/>
</dbReference>
<feature type="transmembrane region" description="Helical" evidence="9">
    <location>
        <begin position="1611"/>
        <end position="1641"/>
    </location>
</feature>
<keyword evidence="6 9" id="KW-0472">Membrane</keyword>
<feature type="region of interest" description="Disordered" evidence="10">
    <location>
        <begin position="1136"/>
        <end position="1158"/>
    </location>
</feature>
<dbReference type="SMART" id="SM00028">
    <property type="entry name" value="TPR"/>
    <property type="match status" value="7"/>
</dbReference>
<dbReference type="InterPro" id="IPR049452">
    <property type="entry name" value="Anoctamin_TM"/>
</dbReference>
<dbReference type="GO" id="GO:0005886">
    <property type="term" value="C:plasma membrane"/>
    <property type="evidence" value="ECO:0007669"/>
    <property type="project" value="UniProtKB-SubCell"/>
</dbReference>
<dbReference type="Proteomes" id="UP000663845">
    <property type="component" value="Unassembled WGS sequence"/>
</dbReference>
<dbReference type="Gene3D" id="1.25.40.10">
    <property type="entry name" value="Tetratricopeptide repeat domain"/>
    <property type="match status" value="2"/>
</dbReference>
<evidence type="ECO:0000256" key="10">
    <source>
        <dbReference type="SAM" id="MobiDB-lite"/>
    </source>
</evidence>
<feature type="transmembrane region" description="Helical" evidence="9">
    <location>
        <begin position="2243"/>
        <end position="2273"/>
    </location>
</feature>